<keyword evidence="3" id="KW-1185">Reference proteome</keyword>
<reference evidence="3" key="1">
    <citation type="journal article" date="2018" name="MSphere">
        <title>Fusobacterium Genomics Using MinION and Illumina Sequencing Enables Genome Completion and Correction.</title>
        <authorList>
            <person name="Todd S.M."/>
            <person name="Settlage R.E."/>
            <person name="Lahmers K.K."/>
            <person name="Slade D.J."/>
        </authorList>
    </citation>
    <scope>NUCLEOTIDE SEQUENCE [LARGE SCALE GENOMIC DNA]</scope>
    <source>
        <strain evidence="3">ATCC 9817</strain>
    </source>
</reference>
<organism evidence="2 3">
    <name type="scientific">Fusobacterium mortiferum ATCC 9817</name>
    <dbReference type="NCBI Taxonomy" id="469616"/>
    <lineage>
        <taxon>Bacteria</taxon>
        <taxon>Fusobacteriati</taxon>
        <taxon>Fusobacteriota</taxon>
        <taxon>Fusobacteriia</taxon>
        <taxon>Fusobacteriales</taxon>
        <taxon>Fusobacteriaceae</taxon>
        <taxon>Fusobacterium</taxon>
    </lineage>
</organism>
<dbReference type="RefSeq" id="WP_005885389.1">
    <property type="nucleotide sequence ID" value="NZ_CP028102.1"/>
</dbReference>
<keyword evidence="1" id="KW-0812">Transmembrane</keyword>
<protein>
    <submittedName>
        <fullName evidence="2">Uncharacterized protein</fullName>
    </submittedName>
</protein>
<sequence>MEDKKENTKYQKTIEKLEISIKKKKRTNKILFILLISFILGIIGTFVIVSLNYLILIAN</sequence>
<proteinExistence type="predicted"/>
<keyword evidence="1" id="KW-0472">Membrane</keyword>
<dbReference type="GeneID" id="62763827"/>
<evidence type="ECO:0000313" key="3">
    <source>
        <dbReference type="Proteomes" id="UP000240258"/>
    </source>
</evidence>
<dbReference type="Proteomes" id="UP000240258">
    <property type="component" value="Chromosome"/>
</dbReference>
<evidence type="ECO:0000256" key="1">
    <source>
        <dbReference type="SAM" id="Phobius"/>
    </source>
</evidence>
<evidence type="ECO:0000313" key="2">
    <source>
        <dbReference type="EMBL" id="AVQ19370.1"/>
    </source>
</evidence>
<accession>A0ABM6TY46</accession>
<keyword evidence="1" id="KW-1133">Transmembrane helix</keyword>
<dbReference type="EMBL" id="CP028102">
    <property type="protein sequence ID" value="AVQ19370.1"/>
    <property type="molecule type" value="Genomic_DNA"/>
</dbReference>
<name>A0ABM6TY46_FUSMR</name>
<gene>
    <name evidence="2" type="ORF">C4N19_09815</name>
</gene>
<feature type="transmembrane region" description="Helical" evidence="1">
    <location>
        <begin position="30"/>
        <end position="56"/>
    </location>
</feature>